<name>A0A0A9GRV3_ARUDO</name>
<dbReference type="AlphaFoldDB" id="A0A0A9GRV3"/>
<accession>A0A0A9GRV3</accession>
<reference evidence="1" key="2">
    <citation type="journal article" date="2015" name="Data Brief">
        <title>Shoot transcriptome of the giant reed, Arundo donax.</title>
        <authorList>
            <person name="Barrero R.A."/>
            <person name="Guerrero F.D."/>
            <person name="Moolhuijzen P."/>
            <person name="Goolsby J.A."/>
            <person name="Tidwell J."/>
            <person name="Bellgard S.E."/>
            <person name="Bellgard M.I."/>
        </authorList>
    </citation>
    <scope>NUCLEOTIDE SEQUENCE</scope>
    <source>
        <tissue evidence="1">Shoot tissue taken approximately 20 cm above the soil surface</tissue>
    </source>
</reference>
<proteinExistence type="predicted"/>
<reference evidence="1" key="1">
    <citation type="submission" date="2014-09" db="EMBL/GenBank/DDBJ databases">
        <authorList>
            <person name="Magalhaes I.L.F."/>
            <person name="Oliveira U."/>
            <person name="Santos F.R."/>
            <person name="Vidigal T.H.D.A."/>
            <person name="Brescovit A.D."/>
            <person name="Santos A.J."/>
        </authorList>
    </citation>
    <scope>NUCLEOTIDE SEQUENCE</scope>
    <source>
        <tissue evidence="1">Shoot tissue taken approximately 20 cm above the soil surface</tissue>
    </source>
</reference>
<sequence length="43" mass="4945">MMRKHKVHFICFCFLCYSYPVGHKIKKSICVFQGAKISILPAA</sequence>
<evidence type="ECO:0000313" key="1">
    <source>
        <dbReference type="EMBL" id="JAE26114.1"/>
    </source>
</evidence>
<organism evidence="1">
    <name type="scientific">Arundo donax</name>
    <name type="common">Giant reed</name>
    <name type="synonym">Donax arundinaceus</name>
    <dbReference type="NCBI Taxonomy" id="35708"/>
    <lineage>
        <taxon>Eukaryota</taxon>
        <taxon>Viridiplantae</taxon>
        <taxon>Streptophyta</taxon>
        <taxon>Embryophyta</taxon>
        <taxon>Tracheophyta</taxon>
        <taxon>Spermatophyta</taxon>
        <taxon>Magnoliopsida</taxon>
        <taxon>Liliopsida</taxon>
        <taxon>Poales</taxon>
        <taxon>Poaceae</taxon>
        <taxon>PACMAD clade</taxon>
        <taxon>Arundinoideae</taxon>
        <taxon>Arundineae</taxon>
        <taxon>Arundo</taxon>
    </lineage>
</organism>
<protein>
    <submittedName>
        <fullName evidence="1">Uncharacterized protein</fullName>
    </submittedName>
</protein>
<dbReference type="EMBL" id="GBRH01171782">
    <property type="protein sequence ID" value="JAE26114.1"/>
    <property type="molecule type" value="Transcribed_RNA"/>
</dbReference>